<dbReference type="SMART" id="SM00320">
    <property type="entry name" value="WD40"/>
    <property type="match status" value="7"/>
</dbReference>
<dbReference type="InterPro" id="IPR001680">
    <property type="entry name" value="WD40_rpt"/>
</dbReference>
<organism evidence="5 6">
    <name type="scientific">Stylonychia lemnae</name>
    <name type="common">Ciliate</name>
    <dbReference type="NCBI Taxonomy" id="5949"/>
    <lineage>
        <taxon>Eukaryota</taxon>
        <taxon>Sar</taxon>
        <taxon>Alveolata</taxon>
        <taxon>Ciliophora</taxon>
        <taxon>Intramacronucleata</taxon>
        <taxon>Spirotrichea</taxon>
        <taxon>Stichotrichia</taxon>
        <taxon>Sporadotrichida</taxon>
        <taxon>Oxytrichidae</taxon>
        <taxon>Stylonychinae</taxon>
        <taxon>Stylonychia</taxon>
    </lineage>
</organism>
<accession>A0A078B3E3</accession>
<dbReference type="Proteomes" id="UP000039865">
    <property type="component" value="Unassembled WGS sequence"/>
</dbReference>
<dbReference type="OMA" id="NINIHEE"/>
<keyword evidence="6" id="KW-1185">Reference proteome</keyword>
<dbReference type="InterPro" id="IPR015943">
    <property type="entry name" value="WD40/YVTN_repeat-like_dom_sf"/>
</dbReference>
<dbReference type="PANTHER" id="PTHR14221:SF0">
    <property type="entry name" value="WD REPEAT-CONTAINING PROTEIN 44"/>
    <property type="match status" value="1"/>
</dbReference>
<proteinExistence type="predicted"/>
<dbReference type="OrthoDB" id="348505at2759"/>
<dbReference type="PROSITE" id="PS50294">
    <property type="entry name" value="WD_REPEATS_REGION"/>
    <property type="match status" value="2"/>
</dbReference>
<feature type="repeat" description="WD" evidence="3">
    <location>
        <begin position="395"/>
        <end position="430"/>
    </location>
</feature>
<keyword evidence="1 3" id="KW-0853">WD repeat</keyword>
<dbReference type="PANTHER" id="PTHR14221">
    <property type="entry name" value="WD REPEAT DOMAIN 44"/>
    <property type="match status" value="1"/>
</dbReference>
<feature type="repeat" description="WD" evidence="3">
    <location>
        <begin position="284"/>
        <end position="318"/>
    </location>
</feature>
<evidence type="ECO:0000256" key="1">
    <source>
        <dbReference type="ARBA" id="ARBA00022574"/>
    </source>
</evidence>
<dbReference type="InParanoid" id="A0A078B3E3"/>
<evidence type="ECO:0000313" key="5">
    <source>
        <dbReference type="EMBL" id="CDW88776.1"/>
    </source>
</evidence>
<name>A0A078B3E3_STYLE</name>
<protein>
    <submittedName>
        <fullName evidence="5">Wd repeat-containing protein</fullName>
    </submittedName>
</protein>
<dbReference type="SUPFAM" id="SSF50978">
    <property type="entry name" value="WD40 repeat-like"/>
    <property type="match status" value="1"/>
</dbReference>
<dbReference type="Gene3D" id="2.130.10.10">
    <property type="entry name" value="YVTN repeat-like/Quinoprotein amine dehydrogenase"/>
    <property type="match status" value="1"/>
</dbReference>
<dbReference type="PROSITE" id="PS00678">
    <property type="entry name" value="WD_REPEATS_1"/>
    <property type="match status" value="1"/>
</dbReference>
<dbReference type="InterPro" id="IPR040324">
    <property type="entry name" value="WDR44/Dgr2"/>
</dbReference>
<dbReference type="EMBL" id="CCKQ01016888">
    <property type="protein sequence ID" value="CDW88776.1"/>
    <property type="molecule type" value="Genomic_DNA"/>
</dbReference>
<dbReference type="InterPro" id="IPR036322">
    <property type="entry name" value="WD40_repeat_dom_sf"/>
</dbReference>
<reference evidence="5 6" key="1">
    <citation type="submission" date="2014-06" db="EMBL/GenBank/DDBJ databases">
        <authorList>
            <person name="Swart Estienne"/>
        </authorList>
    </citation>
    <scope>NUCLEOTIDE SEQUENCE [LARGE SCALE GENOMIC DNA]</scope>
    <source>
        <strain evidence="5 6">130c</strain>
    </source>
</reference>
<feature type="region of interest" description="Disordered" evidence="4">
    <location>
        <begin position="662"/>
        <end position="711"/>
    </location>
</feature>
<feature type="compositionally biased region" description="Polar residues" evidence="4">
    <location>
        <begin position="132"/>
        <end position="141"/>
    </location>
</feature>
<dbReference type="Pfam" id="PF00400">
    <property type="entry name" value="WD40"/>
    <property type="match status" value="3"/>
</dbReference>
<evidence type="ECO:0000313" key="6">
    <source>
        <dbReference type="Proteomes" id="UP000039865"/>
    </source>
</evidence>
<feature type="repeat" description="WD" evidence="3">
    <location>
        <begin position="353"/>
        <end position="395"/>
    </location>
</feature>
<evidence type="ECO:0000256" key="3">
    <source>
        <dbReference type="PROSITE-ProRule" id="PRU00221"/>
    </source>
</evidence>
<sequence>MNISPNLSLSDNSQISQQRSFHEQMNNDADSKDSNTTDLLKEFEALNKNYNQADQQQNFQNPQTRSSQVQQQQQPINYQQQAAWIDGQFDQLTVQKMTLRAKIFSPDLIESIEEDQSDEEANEQLMHKRGQGSHSTQKSNINIHEERKVLLRNFDEEILDDAYKKELRQFFGQTSEQSPNKLRQKRQNSSNFLGSSSILGHPQCTPFSSIIEDLNEIVSNNNLSVSQFENLSPDQQQNIILANQKDKLERLQKPGIKSWLHDKYQTQIYKKNLHEFDLFLVQNIRAHSDSVWVAKFSPDGLYLATGGKDAVLKIWQVNQVPSELKFSNENPKEFTKQIGDCYRLFDDKPFREFREHEYDILDIAWCKNKANLLLTCSFDCKVILWDLQKERHIEIFEHQDVPTKVAFNPDLDNLFVTGSLDKTLRLWNIDQKLKPLDTQQTQDHITALCFSNEGERLVAGLATGQCVIYSCDLLGRINYITRIDCKNRRGKFSAGRKISGVQFLSKNEILIATNDSRLRLFNLEDCIQKYKYKGHKNENLQIEPSLSENQEHIMMGSEDGYIYIWNRVNDHIPVINARITQNVIKNNRVKSFESFLPFDDIKILAPTTVFAPNETLKIQQAKHQKIQQANLSSSIKAIIVACSTDGRLRVFIDEKLDGQIKEEDQEEDLQDYQSREGSPIISQDDSDSDDSKSSPETNQNKNIKKLDINKL</sequence>
<feature type="region of interest" description="Disordered" evidence="4">
    <location>
        <begin position="114"/>
        <end position="141"/>
    </location>
</feature>
<keyword evidence="2" id="KW-0677">Repeat</keyword>
<evidence type="ECO:0000256" key="2">
    <source>
        <dbReference type="ARBA" id="ARBA00022737"/>
    </source>
</evidence>
<dbReference type="InterPro" id="IPR019775">
    <property type="entry name" value="WD40_repeat_CS"/>
</dbReference>
<dbReference type="PROSITE" id="PS50082">
    <property type="entry name" value="WD_REPEATS_2"/>
    <property type="match status" value="3"/>
</dbReference>
<evidence type="ECO:0000256" key="4">
    <source>
        <dbReference type="SAM" id="MobiDB-lite"/>
    </source>
</evidence>
<gene>
    <name evidence="5" type="primary">Contig17490.g18602</name>
    <name evidence="5" type="ORF">STYLEM_17900</name>
</gene>
<dbReference type="AlphaFoldDB" id="A0A078B3E3"/>